<protein>
    <recommendedName>
        <fullName evidence="2">RNA ligase domain-containing protein</fullName>
    </recommendedName>
</protein>
<comment type="caution">
    <text evidence="3">The sequence shown here is derived from an EMBL/GenBank/DDBJ whole genome shotgun (WGS) entry which is preliminary data.</text>
</comment>
<feature type="region of interest" description="Disordered" evidence="1">
    <location>
        <begin position="96"/>
        <end position="165"/>
    </location>
</feature>
<dbReference type="Gene3D" id="1.10.10.1810">
    <property type="entry name" value="RNA ligase"/>
    <property type="match status" value="1"/>
</dbReference>
<dbReference type="InterPro" id="IPR021122">
    <property type="entry name" value="RNA_ligase_dom_REL/Rnl2"/>
</dbReference>
<organism evidence="3 4">
    <name type="scientific">Plakobranchus ocellatus</name>
    <dbReference type="NCBI Taxonomy" id="259542"/>
    <lineage>
        <taxon>Eukaryota</taxon>
        <taxon>Metazoa</taxon>
        <taxon>Spiralia</taxon>
        <taxon>Lophotrochozoa</taxon>
        <taxon>Mollusca</taxon>
        <taxon>Gastropoda</taxon>
        <taxon>Heterobranchia</taxon>
        <taxon>Euthyneura</taxon>
        <taxon>Panpulmonata</taxon>
        <taxon>Sacoglossa</taxon>
        <taxon>Placobranchoidea</taxon>
        <taxon>Plakobranchidae</taxon>
        <taxon>Plakobranchus</taxon>
    </lineage>
</organism>
<feature type="domain" description="RNA ligase" evidence="2">
    <location>
        <begin position="28"/>
        <end position="291"/>
    </location>
</feature>
<dbReference type="AlphaFoldDB" id="A0AAV3YJG4"/>
<reference evidence="3 4" key="1">
    <citation type="journal article" date="2021" name="Elife">
        <title>Chloroplast acquisition without the gene transfer in kleptoplastic sea slugs, Plakobranchus ocellatus.</title>
        <authorList>
            <person name="Maeda T."/>
            <person name="Takahashi S."/>
            <person name="Yoshida T."/>
            <person name="Shimamura S."/>
            <person name="Takaki Y."/>
            <person name="Nagai Y."/>
            <person name="Toyoda A."/>
            <person name="Suzuki Y."/>
            <person name="Arimoto A."/>
            <person name="Ishii H."/>
            <person name="Satoh N."/>
            <person name="Nishiyama T."/>
            <person name="Hasebe M."/>
            <person name="Maruyama T."/>
            <person name="Minagawa J."/>
            <person name="Obokata J."/>
            <person name="Shigenobu S."/>
        </authorList>
    </citation>
    <scope>NUCLEOTIDE SEQUENCE [LARGE SCALE GENOMIC DNA]</scope>
</reference>
<dbReference type="InterPro" id="IPR041948">
    <property type="entry name" value="Rnl1/2_C_sf"/>
</dbReference>
<proteinExistence type="predicted"/>
<feature type="compositionally biased region" description="Basic and acidic residues" evidence="1">
    <location>
        <begin position="154"/>
        <end position="163"/>
    </location>
</feature>
<evidence type="ECO:0000256" key="1">
    <source>
        <dbReference type="SAM" id="MobiDB-lite"/>
    </source>
</evidence>
<dbReference type="SUPFAM" id="SSF56091">
    <property type="entry name" value="DNA ligase/mRNA capping enzyme, catalytic domain"/>
    <property type="match status" value="2"/>
</dbReference>
<feature type="compositionally biased region" description="Basic and acidic residues" evidence="1">
    <location>
        <begin position="96"/>
        <end position="106"/>
    </location>
</feature>
<evidence type="ECO:0000259" key="2">
    <source>
        <dbReference type="Pfam" id="PF09414"/>
    </source>
</evidence>
<evidence type="ECO:0000313" key="4">
    <source>
        <dbReference type="Proteomes" id="UP000735302"/>
    </source>
</evidence>
<name>A0AAV3YJG4_9GAST</name>
<feature type="compositionally biased region" description="Polar residues" evidence="1">
    <location>
        <begin position="125"/>
        <end position="153"/>
    </location>
</feature>
<sequence length="452" mass="51031">MASEKTISFAPMISIKKESTAREIQCSDWIATEKVHGSSFQFYTSDGENVHMGSRVRSLDGHVTFLKCNLAEFHQRYLIHVQRVFQAVITEKRWQSYKRSAEKDDGGESESDGEATATREENDQSEQNVASDSDAAETNNNYNDRKINTSAKNEGNDHEEIGAKADNVSYPENAIEVHVRIYGELYGGGGVTKDIKHAVQKEIIYSDDFRFYVFGITINRMWVSISEMNDLCKIAGFPHFATPVCEPKSTLEDLKEFLSNSGFMNSRSRLTDRNDDYKTNIEGVVMSPLTRPDSRSHAIKLLSAAFTDIRRVGKGKNMKVNYCTKARYLSVISKLDIPERKDAELVITMFVEDIKKESGEEISINKSKGCARAVRNWLTKDGYCENLYEKFDALSLPRVDETSTISPDTTIQEAANDSERLESPVCDHGFDVDINDTECEEADFGFAHFFDT</sequence>
<gene>
    <name evidence="3" type="ORF">PoB_000868400</name>
</gene>
<dbReference type="Gene3D" id="3.30.470.30">
    <property type="entry name" value="DNA ligase/mRNA capping enzyme"/>
    <property type="match status" value="1"/>
</dbReference>
<accession>A0AAV3YJG4</accession>
<evidence type="ECO:0000313" key="3">
    <source>
        <dbReference type="EMBL" id="GFN82178.1"/>
    </source>
</evidence>
<dbReference type="Pfam" id="PF09414">
    <property type="entry name" value="RNA_ligase"/>
    <property type="match status" value="1"/>
</dbReference>
<dbReference type="EMBL" id="BLXT01000976">
    <property type="protein sequence ID" value="GFN82178.1"/>
    <property type="molecule type" value="Genomic_DNA"/>
</dbReference>
<keyword evidence="4" id="KW-1185">Reference proteome</keyword>
<dbReference type="Proteomes" id="UP000735302">
    <property type="component" value="Unassembled WGS sequence"/>
</dbReference>